<gene>
    <name evidence="3" type="ORF">DFP72DRAFT_1074563</name>
</gene>
<dbReference type="Proteomes" id="UP000521943">
    <property type="component" value="Unassembled WGS sequence"/>
</dbReference>
<keyword evidence="4" id="KW-1185">Reference proteome</keyword>
<evidence type="ECO:0000313" key="4">
    <source>
        <dbReference type="Proteomes" id="UP000521943"/>
    </source>
</evidence>
<feature type="compositionally biased region" description="Basic and acidic residues" evidence="1">
    <location>
        <begin position="120"/>
        <end position="130"/>
    </location>
</feature>
<sequence length="130" mass="14610">MKFAIVSIFLTFLMALALVGARPISFDDSEYSLLERDFDDAELLTFRSGELDLELDERSIGKLLSMAGKGIVKGFQAIHKKVQAARAARKAKNAAKKAAQAQNGNQDQPRARRGGRRKRDMSEFEDREEY</sequence>
<feature type="signal peptide" evidence="2">
    <location>
        <begin position="1"/>
        <end position="21"/>
    </location>
</feature>
<dbReference type="EMBL" id="JACGCI010000074">
    <property type="protein sequence ID" value="KAF6748097.1"/>
    <property type="molecule type" value="Genomic_DNA"/>
</dbReference>
<evidence type="ECO:0000256" key="1">
    <source>
        <dbReference type="SAM" id="MobiDB-lite"/>
    </source>
</evidence>
<accession>A0A8H6M1C8</accession>
<evidence type="ECO:0000256" key="2">
    <source>
        <dbReference type="SAM" id="SignalP"/>
    </source>
</evidence>
<evidence type="ECO:0000313" key="3">
    <source>
        <dbReference type="EMBL" id="KAF6748097.1"/>
    </source>
</evidence>
<feature type="chain" id="PRO_5034210564" evidence="2">
    <location>
        <begin position="22"/>
        <end position="130"/>
    </location>
</feature>
<keyword evidence="2" id="KW-0732">Signal</keyword>
<reference evidence="3 4" key="1">
    <citation type="submission" date="2020-07" db="EMBL/GenBank/DDBJ databases">
        <title>Comparative genomics of pyrophilous fungi reveals a link between fire events and developmental genes.</title>
        <authorList>
            <consortium name="DOE Joint Genome Institute"/>
            <person name="Steindorff A.S."/>
            <person name="Carver A."/>
            <person name="Calhoun S."/>
            <person name="Stillman K."/>
            <person name="Liu H."/>
            <person name="Lipzen A."/>
            <person name="Pangilinan J."/>
            <person name="Labutti K."/>
            <person name="Bruns T.D."/>
            <person name="Grigoriev I.V."/>
        </authorList>
    </citation>
    <scope>NUCLEOTIDE SEQUENCE [LARGE SCALE GENOMIC DNA]</scope>
    <source>
        <strain evidence="3 4">CBS 144469</strain>
    </source>
</reference>
<feature type="region of interest" description="Disordered" evidence="1">
    <location>
        <begin position="86"/>
        <end position="130"/>
    </location>
</feature>
<proteinExistence type="predicted"/>
<organism evidence="3 4">
    <name type="scientific">Ephemerocybe angulata</name>
    <dbReference type="NCBI Taxonomy" id="980116"/>
    <lineage>
        <taxon>Eukaryota</taxon>
        <taxon>Fungi</taxon>
        <taxon>Dikarya</taxon>
        <taxon>Basidiomycota</taxon>
        <taxon>Agaricomycotina</taxon>
        <taxon>Agaricomycetes</taxon>
        <taxon>Agaricomycetidae</taxon>
        <taxon>Agaricales</taxon>
        <taxon>Agaricineae</taxon>
        <taxon>Psathyrellaceae</taxon>
        <taxon>Ephemerocybe</taxon>
    </lineage>
</organism>
<comment type="caution">
    <text evidence="3">The sequence shown here is derived from an EMBL/GenBank/DDBJ whole genome shotgun (WGS) entry which is preliminary data.</text>
</comment>
<protein>
    <submittedName>
        <fullName evidence="3">Uncharacterized protein</fullName>
    </submittedName>
</protein>
<name>A0A8H6M1C8_9AGAR</name>
<feature type="compositionally biased region" description="Basic residues" evidence="1">
    <location>
        <begin position="86"/>
        <end position="95"/>
    </location>
</feature>
<dbReference type="AlphaFoldDB" id="A0A8H6M1C8"/>